<dbReference type="PANTHER" id="PTHR11477">
    <property type="entry name" value="TRANSCRIPTION FACTOR S-II ZINC FINGER DOMAIN-CONTAINING PROTEIN"/>
    <property type="match status" value="1"/>
</dbReference>
<dbReference type="HOGENOM" id="CLU_037637_2_0_1"/>
<evidence type="ECO:0000313" key="20">
    <source>
        <dbReference type="Proteomes" id="UP000014500"/>
    </source>
</evidence>
<dbReference type="Proteomes" id="UP000014500">
    <property type="component" value="Unassembled WGS sequence"/>
</dbReference>
<dbReference type="Gene3D" id="2.20.25.10">
    <property type="match status" value="1"/>
</dbReference>
<dbReference type="STRING" id="126957.T1J687"/>
<dbReference type="InterPro" id="IPR035441">
    <property type="entry name" value="TFIIS/LEDGF_dom_sf"/>
</dbReference>
<reference evidence="20" key="1">
    <citation type="submission" date="2011-05" db="EMBL/GenBank/DDBJ databases">
        <authorList>
            <person name="Richards S.R."/>
            <person name="Qu J."/>
            <person name="Jiang H."/>
            <person name="Jhangiani S.N."/>
            <person name="Agravi P."/>
            <person name="Goodspeed R."/>
            <person name="Gross S."/>
            <person name="Mandapat C."/>
            <person name="Jackson L."/>
            <person name="Mathew T."/>
            <person name="Pu L."/>
            <person name="Thornton R."/>
            <person name="Saada N."/>
            <person name="Wilczek-Boney K.B."/>
            <person name="Lee S."/>
            <person name="Kovar C."/>
            <person name="Wu Y."/>
            <person name="Scherer S.E."/>
            <person name="Worley K.C."/>
            <person name="Muzny D.M."/>
            <person name="Gibbs R."/>
        </authorList>
    </citation>
    <scope>NUCLEOTIDE SEQUENCE</scope>
    <source>
        <strain evidence="20">Brora</strain>
    </source>
</reference>
<keyword evidence="9 14" id="KW-0804">Transcription</keyword>
<dbReference type="CDD" id="cd13749">
    <property type="entry name" value="Zn-ribbon_TFIIS"/>
    <property type="match status" value="1"/>
</dbReference>
<dbReference type="Pfam" id="PF07500">
    <property type="entry name" value="TFIIS_M"/>
    <property type="match status" value="1"/>
</dbReference>
<keyword evidence="8 14" id="KW-0238">DNA-binding</keyword>
<keyword evidence="5 12" id="KW-0863">Zinc-finger</keyword>
<evidence type="ECO:0000259" key="18">
    <source>
        <dbReference type="PROSITE" id="PS51321"/>
    </source>
</evidence>
<evidence type="ECO:0000256" key="2">
    <source>
        <dbReference type="ARBA" id="ARBA00009647"/>
    </source>
</evidence>
<evidence type="ECO:0000256" key="8">
    <source>
        <dbReference type="ARBA" id="ARBA00023125"/>
    </source>
</evidence>
<dbReference type="SUPFAM" id="SSF57783">
    <property type="entry name" value="Zinc beta-ribbon"/>
    <property type="match status" value="1"/>
</dbReference>
<dbReference type="EnsemblMetazoa" id="SMAR009155-RA">
    <property type="protein sequence ID" value="SMAR009155-PA"/>
    <property type="gene ID" value="SMAR009155"/>
</dbReference>
<dbReference type="GO" id="GO:0005634">
    <property type="term" value="C:nucleus"/>
    <property type="evidence" value="ECO:0007669"/>
    <property type="project" value="UniProtKB-SubCell"/>
</dbReference>
<dbReference type="PIRSF" id="PIRSF006704">
    <property type="entry name" value="TF_IIS"/>
    <property type="match status" value="1"/>
</dbReference>
<sequence>MLFAAWVCASFSSLLFELVAIFSDVICVFSFGRVYRLSENCISKCKCIMSVEEVLKIGKKLDRMVSSDGSGQDQALDLLKSLKDLPITLDVLQKTRIGMSVNSLRKSSKDEEVITLAKQLIKNWKKLLSGNSNSAIKNDNNNSSSSNSSRDRDRGSASRPVSISQMQMSFPTAASDTTNAVRLKCRDLLSAALKCECNLMPDRSGDPDELAALIEDCVFKEMKNTDMKYKNRIRSRVSNLKDPKNPSLRENVLLGAILPDKIAVMTAEEMASEDMKELRKKLTNEAINDHQMVLTGGTQSDLLKCGKCKKRNCSYNQVQTRSADEPMTTFVYCNDCGHRWKFC</sequence>
<comment type="function">
    <text evidence="11">Necessary for efficient RNA polymerase II transcription elongation past template-encoded arresting sites. The arresting sites in DNA have the property of trapping a certain fraction of elongating RNA polymerases that pass through, resulting in locked ternary complexes. Cleavage of the nascent transcript by S-II allows the resumption of elongation from the new 3'-terminus.</text>
</comment>
<evidence type="ECO:0000256" key="5">
    <source>
        <dbReference type="ARBA" id="ARBA00022771"/>
    </source>
</evidence>
<dbReference type="eggNOG" id="KOG1105">
    <property type="taxonomic scope" value="Eukaryota"/>
</dbReference>
<protein>
    <recommendedName>
        <fullName evidence="14">Transcription elongation factor</fullName>
    </recommendedName>
</protein>
<evidence type="ECO:0000256" key="4">
    <source>
        <dbReference type="ARBA" id="ARBA00022723"/>
    </source>
</evidence>
<evidence type="ECO:0000256" key="10">
    <source>
        <dbReference type="ARBA" id="ARBA00023242"/>
    </source>
</evidence>
<evidence type="ECO:0000256" key="6">
    <source>
        <dbReference type="ARBA" id="ARBA00022833"/>
    </source>
</evidence>
<dbReference type="SUPFAM" id="SSF47676">
    <property type="entry name" value="Conserved domain common to transcription factors TFIIS, elongin A, CRSP70"/>
    <property type="match status" value="1"/>
</dbReference>
<organism evidence="19 20">
    <name type="scientific">Strigamia maritima</name>
    <name type="common">European centipede</name>
    <name type="synonym">Geophilus maritimus</name>
    <dbReference type="NCBI Taxonomy" id="126957"/>
    <lineage>
        <taxon>Eukaryota</taxon>
        <taxon>Metazoa</taxon>
        <taxon>Ecdysozoa</taxon>
        <taxon>Arthropoda</taxon>
        <taxon>Myriapoda</taxon>
        <taxon>Chilopoda</taxon>
        <taxon>Pleurostigmophora</taxon>
        <taxon>Geophilomorpha</taxon>
        <taxon>Linotaeniidae</taxon>
        <taxon>Strigamia</taxon>
    </lineage>
</organism>
<dbReference type="InterPro" id="IPR035100">
    <property type="entry name" value="TF_IIS-typ"/>
</dbReference>
<evidence type="ECO:0000313" key="19">
    <source>
        <dbReference type="EnsemblMetazoa" id="SMAR009155-PA"/>
    </source>
</evidence>
<evidence type="ECO:0000256" key="15">
    <source>
        <dbReference type="SAM" id="MobiDB-lite"/>
    </source>
</evidence>
<dbReference type="InterPro" id="IPR036575">
    <property type="entry name" value="TFIIS_cen_dom_sf"/>
</dbReference>
<proteinExistence type="inferred from homology"/>
<dbReference type="Gene3D" id="1.10.472.30">
    <property type="entry name" value="Transcription elongation factor S-II, central domain"/>
    <property type="match status" value="1"/>
</dbReference>
<dbReference type="GO" id="GO:0003677">
    <property type="term" value="F:DNA binding"/>
    <property type="evidence" value="ECO:0007669"/>
    <property type="project" value="UniProtKB-KW"/>
</dbReference>
<feature type="compositionally biased region" description="Low complexity" evidence="15">
    <location>
        <begin position="132"/>
        <end position="148"/>
    </location>
</feature>
<dbReference type="CDD" id="cd00183">
    <property type="entry name" value="TFIIS_I"/>
    <property type="match status" value="1"/>
</dbReference>
<dbReference type="PROSITE" id="PS51321">
    <property type="entry name" value="TFIIS_CENTRAL"/>
    <property type="match status" value="1"/>
</dbReference>
<dbReference type="PROSITE" id="PS00466">
    <property type="entry name" value="ZF_TFIIS_1"/>
    <property type="match status" value="1"/>
</dbReference>
<comment type="subcellular location">
    <subcellularLocation>
        <location evidence="1 13 14">Nucleus</location>
    </subcellularLocation>
</comment>
<dbReference type="EMBL" id="JH431873">
    <property type="status" value="NOT_ANNOTATED_CDS"/>
    <property type="molecule type" value="Genomic_DNA"/>
</dbReference>
<dbReference type="SUPFAM" id="SSF46942">
    <property type="entry name" value="Elongation factor TFIIS domain 2"/>
    <property type="match status" value="1"/>
</dbReference>
<keyword evidence="3" id="KW-0597">Phosphoprotein</keyword>
<dbReference type="SMART" id="SM00510">
    <property type="entry name" value="TFS2M"/>
    <property type="match status" value="1"/>
</dbReference>
<keyword evidence="10 13" id="KW-0539">Nucleus</keyword>
<dbReference type="SMART" id="SM00440">
    <property type="entry name" value="ZnF_C2C2"/>
    <property type="match status" value="1"/>
</dbReference>
<dbReference type="GO" id="GO:0006368">
    <property type="term" value="P:transcription elongation by RNA polymerase II"/>
    <property type="evidence" value="ECO:0007669"/>
    <property type="project" value="InterPro"/>
</dbReference>
<evidence type="ECO:0000256" key="13">
    <source>
        <dbReference type="PROSITE-ProRule" id="PRU00649"/>
    </source>
</evidence>
<dbReference type="InterPro" id="IPR003617">
    <property type="entry name" value="TFIIS/CRSP70_N_sub"/>
</dbReference>
<evidence type="ECO:0000259" key="17">
    <source>
        <dbReference type="PROSITE" id="PS51319"/>
    </source>
</evidence>
<dbReference type="Pfam" id="PF08711">
    <property type="entry name" value="Med26"/>
    <property type="match status" value="1"/>
</dbReference>
<feature type="domain" description="TFIIS N-terminal" evidence="17">
    <location>
        <begin position="52"/>
        <end position="131"/>
    </location>
</feature>
<dbReference type="InterPro" id="IPR006289">
    <property type="entry name" value="TFSII"/>
</dbReference>
<dbReference type="NCBIfam" id="TIGR01385">
    <property type="entry name" value="TFSII"/>
    <property type="match status" value="1"/>
</dbReference>
<dbReference type="AlphaFoldDB" id="T1J687"/>
<feature type="domain" description="TFIIS-type" evidence="16">
    <location>
        <begin position="301"/>
        <end position="341"/>
    </location>
</feature>
<name>T1J687_STRMM</name>
<feature type="region of interest" description="Disordered" evidence="15">
    <location>
        <begin position="132"/>
        <end position="168"/>
    </location>
</feature>
<dbReference type="InterPro" id="IPR001222">
    <property type="entry name" value="Znf_TFIIS"/>
</dbReference>
<evidence type="ECO:0000256" key="1">
    <source>
        <dbReference type="ARBA" id="ARBA00004123"/>
    </source>
</evidence>
<dbReference type="OMA" id="NPHEAFY"/>
<evidence type="ECO:0000256" key="3">
    <source>
        <dbReference type="ARBA" id="ARBA00022553"/>
    </source>
</evidence>
<reference evidence="19" key="2">
    <citation type="submission" date="2015-02" db="UniProtKB">
        <authorList>
            <consortium name="EnsemblMetazoa"/>
        </authorList>
    </citation>
    <scope>IDENTIFICATION</scope>
</reference>
<dbReference type="GO" id="GO:0008270">
    <property type="term" value="F:zinc ion binding"/>
    <property type="evidence" value="ECO:0007669"/>
    <property type="project" value="UniProtKB-UniRule"/>
</dbReference>
<dbReference type="FunFam" id="2.20.25.10:FF:000001">
    <property type="entry name" value="Probable Transcription elongation factor S-II"/>
    <property type="match status" value="1"/>
</dbReference>
<dbReference type="PhylomeDB" id="T1J687"/>
<feature type="domain" description="TFIIS central" evidence="18">
    <location>
        <begin position="181"/>
        <end position="298"/>
    </location>
</feature>
<evidence type="ECO:0000256" key="7">
    <source>
        <dbReference type="ARBA" id="ARBA00023015"/>
    </source>
</evidence>
<dbReference type="InterPro" id="IPR017923">
    <property type="entry name" value="TFIIS_N"/>
</dbReference>
<dbReference type="SMART" id="SM00509">
    <property type="entry name" value="TFS2N"/>
    <property type="match status" value="1"/>
</dbReference>
<dbReference type="PROSITE" id="PS51133">
    <property type="entry name" value="ZF_TFIIS_2"/>
    <property type="match status" value="1"/>
</dbReference>
<keyword evidence="7 14" id="KW-0805">Transcription regulation</keyword>
<keyword evidence="6 14" id="KW-0862">Zinc</keyword>
<accession>T1J687</accession>
<keyword evidence="20" id="KW-1185">Reference proteome</keyword>
<dbReference type="PROSITE" id="PS51319">
    <property type="entry name" value="TFIIS_N"/>
    <property type="match status" value="1"/>
</dbReference>
<evidence type="ECO:0000259" key="16">
    <source>
        <dbReference type="PROSITE" id="PS51133"/>
    </source>
</evidence>
<comment type="similarity">
    <text evidence="2 14">Belongs to the TFS-II family.</text>
</comment>
<dbReference type="InterPro" id="IPR003618">
    <property type="entry name" value="TFIIS_cen_dom"/>
</dbReference>
<evidence type="ECO:0000256" key="9">
    <source>
        <dbReference type="ARBA" id="ARBA00023163"/>
    </source>
</evidence>
<keyword evidence="4 14" id="KW-0479">Metal-binding</keyword>
<evidence type="ECO:0000256" key="14">
    <source>
        <dbReference type="RuleBase" id="RU368078"/>
    </source>
</evidence>
<evidence type="ECO:0000256" key="12">
    <source>
        <dbReference type="PROSITE-ProRule" id="PRU00472"/>
    </source>
</evidence>
<dbReference type="PANTHER" id="PTHR11477:SF0">
    <property type="entry name" value="IP08861P-RELATED"/>
    <property type="match status" value="1"/>
</dbReference>
<dbReference type="FunFam" id="1.20.930.10:FF:000002">
    <property type="entry name" value="Transcription elongation factor A (SII), 1"/>
    <property type="match status" value="1"/>
</dbReference>
<evidence type="ECO:0000256" key="11">
    <source>
        <dbReference type="ARBA" id="ARBA00025408"/>
    </source>
</evidence>
<dbReference type="Pfam" id="PF01096">
    <property type="entry name" value="Zn_ribbon_TFIIS"/>
    <property type="match status" value="1"/>
</dbReference>
<dbReference type="Gene3D" id="1.20.930.10">
    <property type="entry name" value="Conserved domain common to transcription factors TFIIS, elongin A, CRSP70"/>
    <property type="match status" value="1"/>
</dbReference>